<name>A4SIQ2_AERS4</name>
<dbReference type="Proteomes" id="UP000000225">
    <property type="component" value="Chromosome"/>
</dbReference>
<dbReference type="AlphaFoldDB" id="A4SIQ2"/>
<dbReference type="EMBL" id="CP000644">
    <property type="protein sequence ID" value="ABO88774.1"/>
    <property type="molecule type" value="Genomic_DNA"/>
</dbReference>
<accession>A4SIQ2</accession>
<sequence length="103" mass="11732">MQHHNYPPCHSRCESGWESYRSLSPRRLSRILNTASAISVQPSARSRHIHDVCRLNRPCRWYQTWLESAPCVASSFLVVDTGTPALLQGGSLYFSLWKEVISS</sequence>
<organism evidence="1 2">
    <name type="scientific">Aeromonas salmonicida (strain A449)</name>
    <dbReference type="NCBI Taxonomy" id="382245"/>
    <lineage>
        <taxon>Bacteria</taxon>
        <taxon>Pseudomonadati</taxon>
        <taxon>Pseudomonadota</taxon>
        <taxon>Gammaproteobacteria</taxon>
        <taxon>Aeromonadales</taxon>
        <taxon>Aeromonadaceae</taxon>
        <taxon>Aeromonas</taxon>
    </lineage>
</organism>
<evidence type="ECO:0000313" key="1">
    <source>
        <dbReference type="EMBL" id="ABO88774.1"/>
    </source>
</evidence>
<evidence type="ECO:0000313" key="2">
    <source>
        <dbReference type="Proteomes" id="UP000000225"/>
    </source>
</evidence>
<gene>
    <name evidence="1" type="ordered locus">ASA_0608</name>
</gene>
<protein>
    <submittedName>
        <fullName evidence="1">Uncharacterized protein</fullName>
    </submittedName>
</protein>
<dbReference type="HOGENOM" id="CLU_2257729_0_0_6"/>
<reference evidence="2" key="1">
    <citation type="journal article" date="2008" name="BMC Genomics">
        <title>The genome of Aeromonas salmonicida subsp. salmonicida A449: insights into the evolution of a fish pathogen.</title>
        <authorList>
            <person name="Reith M.E."/>
            <person name="Singh R.K."/>
            <person name="Curtis B."/>
            <person name="Boyd J.M."/>
            <person name="Bouevitch A."/>
            <person name="Kimball J."/>
            <person name="Munholland J."/>
            <person name="Murphy C."/>
            <person name="Sarty D."/>
            <person name="Williams J."/>
            <person name="Nash J.H."/>
            <person name="Johnson S.C."/>
            <person name="Brown L.L."/>
        </authorList>
    </citation>
    <scope>NUCLEOTIDE SEQUENCE [LARGE SCALE GENOMIC DNA]</scope>
    <source>
        <strain evidence="2">A449</strain>
    </source>
</reference>
<proteinExistence type="predicted"/>
<dbReference type="KEGG" id="asa:ASA_0608"/>